<sequence length="62" mass="7012">MIAHLFGPVEGRHHDSYMLKKSGLLNQLQRYSHDREGNILCIYGDPANPSALIFSVRSRVTT</sequence>
<accession>A0A9Q1CNH8</accession>
<name>A0A9Q1CNH8_HOLLE</name>
<evidence type="ECO:0000313" key="1">
    <source>
        <dbReference type="EMBL" id="KAJ8048468.1"/>
    </source>
</evidence>
<dbReference type="Proteomes" id="UP001152320">
    <property type="component" value="Chromosome 1"/>
</dbReference>
<evidence type="ECO:0008006" key="3">
    <source>
        <dbReference type="Google" id="ProtNLM"/>
    </source>
</evidence>
<dbReference type="AlphaFoldDB" id="A0A9Q1CNH8"/>
<proteinExistence type="predicted"/>
<gene>
    <name evidence="1" type="ORF">HOLleu_00797</name>
</gene>
<reference evidence="1" key="1">
    <citation type="submission" date="2021-10" db="EMBL/GenBank/DDBJ databases">
        <title>Tropical sea cucumber genome reveals ecological adaptation and Cuvierian tubules defense mechanism.</title>
        <authorList>
            <person name="Chen T."/>
        </authorList>
    </citation>
    <scope>NUCLEOTIDE SEQUENCE</scope>
    <source>
        <strain evidence="1">Nanhai2018</strain>
        <tissue evidence="1">Muscle</tissue>
    </source>
</reference>
<keyword evidence="2" id="KW-1185">Reference proteome</keyword>
<evidence type="ECO:0000313" key="2">
    <source>
        <dbReference type="Proteomes" id="UP001152320"/>
    </source>
</evidence>
<comment type="caution">
    <text evidence="1">The sequence shown here is derived from an EMBL/GenBank/DDBJ whole genome shotgun (WGS) entry which is preliminary data.</text>
</comment>
<dbReference type="EMBL" id="JAIZAY010000001">
    <property type="protein sequence ID" value="KAJ8048468.1"/>
    <property type="molecule type" value="Genomic_DNA"/>
</dbReference>
<dbReference type="OrthoDB" id="10540972at2759"/>
<organism evidence="1 2">
    <name type="scientific">Holothuria leucospilota</name>
    <name type="common">Black long sea cucumber</name>
    <name type="synonym">Mertensiothuria leucospilota</name>
    <dbReference type="NCBI Taxonomy" id="206669"/>
    <lineage>
        <taxon>Eukaryota</taxon>
        <taxon>Metazoa</taxon>
        <taxon>Echinodermata</taxon>
        <taxon>Eleutherozoa</taxon>
        <taxon>Echinozoa</taxon>
        <taxon>Holothuroidea</taxon>
        <taxon>Aspidochirotacea</taxon>
        <taxon>Aspidochirotida</taxon>
        <taxon>Holothuriidae</taxon>
        <taxon>Holothuria</taxon>
    </lineage>
</organism>
<protein>
    <recommendedName>
        <fullName evidence="3">DDE Tnp4 domain-containing protein</fullName>
    </recommendedName>
</protein>